<keyword evidence="2" id="KW-1185">Reference proteome</keyword>
<comment type="caution">
    <text evidence="1">The sequence shown here is derived from an EMBL/GenBank/DDBJ whole genome shotgun (WGS) entry which is preliminary data.</text>
</comment>
<dbReference type="SUPFAM" id="SSF53756">
    <property type="entry name" value="UDP-Glycosyltransferase/glycogen phosphorylase"/>
    <property type="match status" value="1"/>
</dbReference>
<sequence length="412" mass="46280">MPRLLIVAPTFFPDPGVQSVRVTQWARTLPDLGWETHILCRHYGYEATPERLAQYVHPDVRLHYLGPKRPAPPAGRIAGAPRRGVAAELQRQAERFFVPDITLLSWRRLAVEAVETAQSIAPDVILSSSPPHSIHWIGRHLAQATGAKWAADFRDPYALDDRFVPGGWLTPLTLLHQRHERQIYRDADLTIHAIPIHGRWSRRHYTDRRGPAELLPNGAPSDLQGLAAELPPRPPEAPLELRSVGQIADDAPQALYEAIKRLRAEGLPLRFLHAGHLPAGVAELPVDHGDFMTFLGLVPHDEAMRLVVGADLLLAYLSEKRSRHLLLTSKLFEYLGACKPVLVVNPTRPDRQFLKRRSGCVSVSHPNTEELATAIRSLAEPSRSSRPTELEAIYDRRQQTAMLSEWLRQLID</sequence>
<dbReference type="Proteomes" id="UP000317421">
    <property type="component" value="Unassembled WGS sequence"/>
</dbReference>
<name>A0A5C6ALU0_9BACT</name>
<dbReference type="RefSeq" id="WP_197526260.1">
    <property type="nucleotide sequence ID" value="NZ_SJPR01000001.1"/>
</dbReference>
<gene>
    <name evidence="1" type="ORF">Pla108_10800</name>
</gene>
<dbReference type="Gene3D" id="3.40.50.2000">
    <property type="entry name" value="Glycogen Phosphorylase B"/>
    <property type="match status" value="2"/>
</dbReference>
<protein>
    <submittedName>
        <fullName evidence="1">Uncharacterized protein</fullName>
    </submittedName>
</protein>
<reference evidence="1 2" key="1">
    <citation type="submission" date="2019-02" db="EMBL/GenBank/DDBJ databases">
        <title>Deep-cultivation of Planctomycetes and their phenomic and genomic characterization uncovers novel biology.</title>
        <authorList>
            <person name="Wiegand S."/>
            <person name="Jogler M."/>
            <person name="Boedeker C."/>
            <person name="Pinto D."/>
            <person name="Vollmers J."/>
            <person name="Rivas-Marin E."/>
            <person name="Kohn T."/>
            <person name="Peeters S.H."/>
            <person name="Heuer A."/>
            <person name="Rast P."/>
            <person name="Oberbeckmann S."/>
            <person name="Bunk B."/>
            <person name="Jeske O."/>
            <person name="Meyerdierks A."/>
            <person name="Storesund J.E."/>
            <person name="Kallscheuer N."/>
            <person name="Luecker S."/>
            <person name="Lage O.M."/>
            <person name="Pohl T."/>
            <person name="Merkel B.J."/>
            <person name="Hornburger P."/>
            <person name="Mueller R.-W."/>
            <person name="Bruemmer F."/>
            <person name="Labrenz M."/>
            <person name="Spormann A.M."/>
            <person name="Op Den Camp H."/>
            <person name="Overmann J."/>
            <person name="Amann R."/>
            <person name="Jetten M.S.M."/>
            <person name="Mascher T."/>
            <person name="Medema M.H."/>
            <person name="Devos D.P."/>
            <person name="Kaster A.-K."/>
            <person name="Ovreas L."/>
            <person name="Rohde M."/>
            <person name="Galperin M.Y."/>
            <person name="Jogler C."/>
        </authorList>
    </citation>
    <scope>NUCLEOTIDE SEQUENCE [LARGE SCALE GENOMIC DNA]</scope>
    <source>
        <strain evidence="1 2">Pla108</strain>
    </source>
</reference>
<evidence type="ECO:0000313" key="1">
    <source>
        <dbReference type="EMBL" id="TWU00136.1"/>
    </source>
</evidence>
<accession>A0A5C6ALU0</accession>
<proteinExistence type="predicted"/>
<evidence type="ECO:0000313" key="2">
    <source>
        <dbReference type="Proteomes" id="UP000317421"/>
    </source>
</evidence>
<organism evidence="1 2">
    <name type="scientific">Botrimarina colliarenosi</name>
    <dbReference type="NCBI Taxonomy" id="2528001"/>
    <lineage>
        <taxon>Bacteria</taxon>
        <taxon>Pseudomonadati</taxon>
        <taxon>Planctomycetota</taxon>
        <taxon>Planctomycetia</taxon>
        <taxon>Pirellulales</taxon>
        <taxon>Lacipirellulaceae</taxon>
        <taxon>Botrimarina</taxon>
    </lineage>
</organism>
<dbReference type="EMBL" id="SJPR01000001">
    <property type="protein sequence ID" value="TWU00136.1"/>
    <property type="molecule type" value="Genomic_DNA"/>
</dbReference>
<dbReference type="AlphaFoldDB" id="A0A5C6ALU0"/>